<protein>
    <recommendedName>
        <fullName evidence="2">F-box domain-containing protein</fullName>
    </recommendedName>
</protein>
<gene>
    <name evidence="3" type="ORF">BCR42DRAFT_409792</name>
</gene>
<evidence type="ECO:0000313" key="4">
    <source>
        <dbReference type="Proteomes" id="UP000193560"/>
    </source>
</evidence>
<dbReference type="AlphaFoldDB" id="A0A1X2IN59"/>
<dbReference type="InterPro" id="IPR032675">
    <property type="entry name" value="LRR_dom_sf"/>
</dbReference>
<comment type="caution">
    <text evidence="3">The sequence shown here is derived from an EMBL/GenBank/DDBJ whole genome shotgun (WGS) entry which is preliminary data.</text>
</comment>
<reference evidence="3 4" key="1">
    <citation type="submission" date="2016-07" db="EMBL/GenBank/DDBJ databases">
        <title>Pervasive Adenine N6-methylation of Active Genes in Fungi.</title>
        <authorList>
            <consortium name="DOE Joint Genome Institute"/>
            <person name="Mondo S.J."/>
            <person name="Dannebaum R.O."/>
            <person name="Kuo R.C."/>
            <person name="Labutti K."/>
            <person name="Haridas S."/>
            <person name="Kuo A."/>
            <person name="Salamov A."/>
            <person name="Ahrendt S.R."/>
            <person name="Lipzen A."/>
            <person name="Sullivan W."/>
            <person name="Andreopoulos W.B."/>
            <person name="Clum A."/>
            <person name="Lindquist E."/>
            <person name="Daum C."/>
            <person name="Ramamoorthy G.K."/>
            <person name="Gryganskyi A."/>
            <person name="Culley D."/>
            <person name="Magnuson J.K."/>
            <person name="James T.Y."/>
            <person name="O'Malley M.A."/>
            <person name="Stajich J.E."/>
            <person name="Spatafora J.W."/>
            <person name="Visel A."/>
            <person name="Grigoriev I.V."/>
        </authorList>
    </citation>
    <scope>NUCLEOTIDE SEQUENCE [LARGE SCALE GENOMIC DNA]</scope>
    <source>
        <strain evidence="3 4">NRRL 1336</strain>
    </source>
</reference>
<dbReference type="SUPFAM" id="SSF52047">
    <property type="entry name" value="RNI-like"/>
    <property type="match status" value="2"/>
</dbReference>
<sequence>MIRCTIVAQLDAVPFEILAMINQHLNNQDRYQLCLVNRSMNDFFKNHLFYSLTFHTTEQVISSCRRLSLEPHLFWKITSLSINVPFSKQCPYSRFLTFCQNLKVLIIGDQFWESMDDSYVDGIDADDADEDMQVDLDSYPAIPTLLELDIDCSYTYGIDDLLVLFAKCSNIKRLTLRRLLLMVMPSDMEQVHAICSDLEFLTLDHKNAARLAPPLLFGTEHLRRLGPLTTICTTMKHLSIFHNGLWDEFNPWIYYIADKYPRLQSLDVSIVPTWRNNHGQTDSVNVAPIESAVRVLVNSCQLLNSVRFENVWWASTFFRYRFNKYNSRKQDAPVLRRVSVAADHVGFKIATTTFNLISVGVLPTVNSLDLTFHTEGMTTPPLCMFQSFREARVLTDLRLSTPINRTTTTSILWFLEFCPVLRSLVLDSNSIDVHLNDDRWMEKRKRQTVTPIYQLVYFTLTKCIFTNDIFDYLAKTCPDLIHISLTTCLLHRSPSLQLWFPDHVFRSIFINHVRVACNPTLDSLTSTPISTAHIDNPATWKGENRPVEFITIQRHHTTGTAPTYRLGPCYIPNQNIFATRSMKRRLCESGGPYQQKMQTFKVTSMTFNNRQQRSMDDNNHIGFWTRKTDDHTTVMGVLSFLPLEFINTTKCMNARELDYYGTLGCFSLPHDPVEPSSSSCSSNSKQATWTTTESGKRQMLQKSTLLNQQRGQTQYLQNGDTPNHAVLSSASQQQQRSTDVTIGSHLMVNVYGITELQVNGKWLVL</sequence>
<accession>A0A1X2IN59</accession>
<evidence type="ECO:0000313" key="3">
    <source>
        <dbReference type="EMBL" id="ORZ19449.1"/>
    </source>
</evidence>
<dbReference type="OrthoDB" id="2285227at2759"/>
<evidence type="ECO:0000259" key="2">
    <source>
        <dbReference type="PROSITE" id="PS50181"/>
    </source>
</evidence>
<feature type="domain" description="F-box" evidence="2">
    <location>
        <begin position="7"/>
        <end position="53"/>
    </location>
</feature>
<feature type="region of interest" description="Disordered" evidence="1">
    <location>
        <begin position="715"/>
        <end position="734"/>
    </location>
</feature>
<dbReference type="Proteomes" id="UP000193560">
    <property type="component" value="Unassembled WGS sequence"/>
</dbReference>
<keyword evidence="4" id="KW-1185">Reference proteome</keyword>
<dbReference type="InterPro" id="IPR001810">
    <property type="entry name" value="F-box_dom"/>
</dbReference>
<proteinExistence type="predicted"/>
<name>A0A1X2IN59_9FUNG</name>
<evidence type="ECO:0000256" key="1">
    <source>
        <dbReference type="SAM" id="MobiDB-lite"/>
    </source>
</evidence>
<dbReference type="Gene3D" id="3.80.10.10">
    <property type="entry name" value="Ribonuclease Inhibitor"/>
    <property type="match status" value="1"/>
</dbReference>
<organism evidence="3 4">
    <name type="scientific">Absidia repens</name>
    <dbReference type="NCBI Taxonomy" id="90262"/>
    <lineage>
        <taxon>Eukaryota</taxon>
        <taxon>Fungi</taxon>
        <taxon>Fungi incertae sedis</taxon>
        <taxon>Mucoromycota</taxon>
        <taxon>Mucoromycotina</taxon>
        <taxon>Mucoromycetes</taxon>
        <taxon>Mucorales</taxon>
        <taxon>Cunninghamellaceae</taxon>
        <taxon>Absidia</taxon>
    </lineage>
</organism>
<dbReference type="PROSITE" id="PS50181">
    <property type="entry name" value="FBOX"/>
    <property type="match status" value="1"/>
</dbReference>
<dbReference type="EMBL" id="MCGE01000007">
    <property type="protein sequence ID" value="ORZ19449.1"/>
    <property type="molecule type" value="Genomic_DNA"/>
</dbReference>